<evidence type="ECO:0000256" key="1">
    <source>
        <dbReference type="ARBA" id="ARBA00004412"/>
    </source>
</evidence>
<dbReference type="Pfam" id="PF04840">
    <property type="entry name" value="Vps16_C"/>
    <property type="match status" value="1"/>
</dbReference>
<keyword evidence="8" id="KW-1185">Reference proteome</keyword>
<evidence type="ECO:0000313" key="8">
    <source>
        <dbReference type="Proteomes" id="UP000887116"/>
    </source>
</evidence>
<sequence>MNCRVINPDLKSSSDDILTSHILTAEEEKQAQKIAKSCNPLEFILKENFGDKTLNAEQTVRNIVLGLDYSLKPFKGKDEKFDLLNAAVQSHDGNAILTVVMFLKNTLKRSIFQREISLYPDAINMYLSYLYEDHEVDELSNMLLLLNKPDDAAMLKYDAAILIRAPDRKIKLIENCLKSLDEKIENHVPESEFENEITSSQEYQEKIVTVQGKIQNLLNSKLNSERRSEADNNEIKETVIVKSSENRALNLPRLQIETFYGDSSEIRIPEEKIKQQLRLQGICLIEHSVEKCEPEIGILIGADVLWSITSSEIKRINKSCVAIETAFGWCLSGTFRNEEPLTCGFMNVTSQLTVDLDKSVKSFWELKSIEMNETNDSSSESKKALQIFDSSIILKEKRYEISLPLKEENIKLNENFYVDDFICSVDSVEEARRVYHEAKLILSEASMNLTKWKTTSNTLKEEIETVTSKEVKLGFPDSSSKVLGLKYNSSKDLFTFSPETIVEASHSNEPTKRTVLQISSKLFDPIGFLSPCSYPSQNPFPKIVN</sequence>
<dbReference type="GO" id="GO:0007034">
    <property type="term" value="P:vacuolar transport"/>
    <property type="evidence" value="ECO:0007669"/>
    <property type="project" value="TreeGrafter"/>
</dbReference>
<name>A0A8X6L676_TRICU</name>
<dbReference type="EMBL" id="BMAO01024824">
    <property type="protein sequence ID" value="GFQ97984.1"/>
    <property type="molecule type" value="Genomic_DNA"/>
</dbReference>
<protein>
    <submittedName>
        <fullName evidence="7">Spermatogenesis-defective protein 39</fullName>
    </submittedName>
</protein>
<comment type="caution">
    <text evidence="7">The sequence shown here is derived from an EMBL/GenBank/DDBJ whole genome shotgun (WGS) entry which is preliminary data.</text>
</comment>
<feature type="domain" description="Vps16 C-terminal" evidence="6">
    <location>
        <begin position="84"/>
        <end position="222"/>
    </location>
</feature>
<dbReference type="OrthoDB" id="8061640at2759"/>
<dbReference type="GO" id="GO:0005769">
    <property type="term" value="C:early endosome"/>
    <property type="evidence" value="ECO:0007669"/>
    <property type="project" value="UniProtKB-SubCell"/>
</dbReference>
<dbReference type="InterPro" id="IPR006925">
    <property type="entry name" value="Vps16_C"/>
</dbReference>
<organism evidence="7 8">
    <name type="scientific">Trichonephila clavata</name>
    <name type="common">Joro spider</name>
    <name type="synonym">Nephila clavata</name>
    <dbReference type="NCBI Taxonomy" id="2740835"/>
    <lineage>
        <taxon>Eukaryota</taxon>
        <taxon>Metazoa</taxon>
        <taxon>Ecdysozoa</taxon>
        <taxon>Arthropoda</taxon>
        <taxon>Chelicerata</taxon>
        <taxon>Arachnida</taxon>
        <taxon>Araneae</taxon>
        <taxon>Araneomorphae</taxon>
        <taxon>Entelegynae</taxon>
        <taxon>Araneoidea</taxon>
        <taxon>Nephilidae</taxon>
        <taxon>Trichonephila</taxon>
    </lineage>
</organism>
<comment type="subcellular location">
    <subcellularLocation>
        <location evidence="2">Cytoplasmic vesicle</location>
    </subcellularLocation>
    <subcellularLocation>
        <location evidence="1">Early endosome</location>
    </subcellularLocation>
    <subcellularLocation>
        <location evidence="3">Late endosome</location>
    </subcellularLocation>
</comment>
<accession>A0A8X6L676</accession>
<dbReference type="Proteomes" id="UP000887116">
    <property type="component" value="Unassembled WGS sequence"/>
</dbReference>
<dbReference type="AlphaFoldDB" id="A0A8X6L676"/>
<evidence type="ECO:0000259" key="6">
    <source>
        <dbReference type="Pfam" id="PF04840"/>
    </source>
</evidence>
<dbReference type="InterPro" id="IPR040057">
    <property type="entry name" value="Spe-39"/>
</dbReference>
<dbReference type="GO" id="GO:0006886">
    <property type="term" value="P:intracellular protein transport"/>
    <property type="evidence" value="ECO:0007669"/>
    <property type="project" value="InterPro"/>
</dbReference>
<evidence type="ECO:0000313" key="7">
    <source>
        <dbReference type="EMBL" id="GFQ97984.1"/>
    </source>
</evidence>
<reference evidence="7" key="1">
    <citation type="submission" date="2020-07" db="EMBL/GenBank/DDBJ databases">
        <title>Multicomponent nature underlies the extraordinary mechanical properties of spider dragline silk.</title>
        <authorList>
            <person name="Kono N."/>
            <person name="Nakamura H."/>
            <person name="Mori M."/>
            <person name="Yoshida Y."/>
            <person name="Ohtoshi R."/>
            <person name="Malay A.D."/>
            <person name="Moran D.A.P."/>
            <person name="Tomita M."/>
            <person name="Numata K."/>
            <person name="Arakawa K."/>
        </authorList>
    </citation>
    <scope>NUCLEOTIDE SEQUENCE</scope>
</reference>
<evidence type="ECO:0000256" key="4">
    <source>
        <dbReference type="ARBA" id="ARBA00022753"/>
    </source>
</evidence>
<keyword evidence="5" id="KW-0968">Cytoplasmic vesicle</keyword>
<dbReference type="PANTHER" id="PTHR13364:SF6">
    <property type="entry name" value="SPERMATOGENESIS-DEFECTIVE PROTEIN 39 HOMOLOG"/>
    <property type="match status" value="1"/>
</dbReference>
<proteinExistence type="predicted"/>
<evidence type="ECO:0000256" key="2">
    <source>
        <dbReference type="ARBA" id="ARBA00004541"/>
    </source>
</evidence>
<evidence type="ECO:0000256" key="5">
    <source>
        <dbReference type="ARBA" id="ARBA00023329"/>
    </source>
</evidence>
<keyword evidence="4" id="KW-0967">Endosome</keyword>
<gene>
    <name evidence="7" type="primary">vipas39</name>
    <name evidence="7" type="ORF">TNCT_143391</name>
</gene>
<dbReference type="GO" id="GO:0005770">
    <property type="term" value="C:late endosome"/>
    <property type="evidence" value="ECO:0007669"/>
    <property type="project" value="UniProtKB-SubCell"/>
</dbReference>
<dbReference type="PANTHER" id="PTHR13364">
    <property type="entry name" value="DEFECTIVE SPERMATOGENESIS PROTEIN 39"/>
    <property type="match status" value="1"/>
</dbReference>
<evidence type="ECO:0000256" key="3">
    <source>
        <dbReference type="ARBA" id="ARBA00004603"/>
    </source>
</evidence>